<name>A0AAN9Q7M5_CANGL</name>
<comment type="caution">
    <text evidence="2">The sequence shown here is derived from an EMBL/GenBank/DDBJ whole genome shotgun (WGS) entry which is preliminary data.</text>
</comment>
<dbReference type="Proteomes" id="UP001367508">
    <property type="component" value="Unassembled WGS sequence"/>
</dbReference>
<dbReference type="AlphaFoldDB" id="A0AAN9Q7M5"/>
<accession>A0AAN9Q7M5</accession>
<protein>
    <submittedName>
        <fullName evidence="2">Uncharacterized protein</fullName>
    </submittedName>
</protein>
<organism evidence="2 3">
    <name type="scientific">Canavalia gladiata</name>
    <name type="common">Sword bean</name>
    <name type="synonym">Dolichos gladiatus</name>
    <dbReference type="NCBI Taxonomy" id="3824"/>
    <lineage>
        <taxon>Eukaryota</taxon>
        <taxon>Viridiplantae</taxon>
        <taxon>Streptophyta</taxon>
        <taxon>Embryophyta</taxon>
        <taxon>Tracheophyta</taxon>
        <taxon>Spermatophyta</taxon>
        <taxon>Magnoliopsida</taxon>
        <taxon>eudicotyledons</taxon>
        <taxon>Gunneridae</taxon>
        <taxon>Pentapetalae</taxon>
        <taxon>rosids</taxon>
        <taxon>fabids</taxon>
        <taxon>Fabales</taxon>
        <taxon>Fabaceae</taxon>
        <taxon>Papilionoideae</taxon>
        <taxon>50 kb inversion clade</taxon>
        <taxon>NPAAA clade</taxon>
        <taxon>indigoferoid/millettioid clade</taxon>
        <taxon>Phaseoleae</taxon>
        <taxon>Canavalia</taxon>
    </lineage>
</organism>
<keyword evidence="3" id="KW-1185">Reference proteome</keyword>
<feature type="region of interest" description="Disordered" evidence="1">
    <location>
        <begin position="87"/>
        <end position="108"/>
    </location>
</feature>
<dbReference type="EMBL" id="JAYMYQ010000005">
    <property type="protein sequence ID" value="KAK7327905.1"/>
    <property type="molecule type" value="Genomic_DNA"/>
</dbReference>
<evidence type="ECO:0000256" key="1">
    <source>
        <dbReference type="SAM" id="MobiDB-lite"/>
    </source>
</evidence>
<proteinExistence type="predicted"/>
<evidence type="ECO:0000313" key="3">
    <source>
        <dbReference type="Proteomes" id="UP001367508"/>
    </source>
</evidence>
<evidence type="ECO:0000313" key="2">
    <source>
        <dbReference type="EMBL" id="KAK7327905.1"/>
    </source>
</evidence>
<reference evidence="2 3" key="1">
    <citation type="submission" date="2024-01" db="EMBL/GenBank/DDBJ databases">
        <title>The genomes of 5 underutilized Papilionoideae crops provide insights into root nodulation and disease resistanc.</title>
        <authorList>
            <person name="Jiang F."/>
        </authorList>
    </citation>
    <scope>NUCLEOTIDE SEQUENCE [LARGE SCALE GENOMIC DNA]</scope>
    <source>
        <strain evidence="2">LVBAO_FW01</strain>
        <tissue evidence="2">Leaves</tissue>
    </source>
</reference>
<gene>
    <name evidence="2" type="ORF">VNO77_21998</name>
</gene>
<sequence>MSRPRESKVETRENGRHYEIKLKLGQSRFSFDGNEEGVVKNGSRRERIWSVTQSCTSCYREPLSTIVDMSRVWRLLNLYDRPATTTGLNHRAPYNKVGGAKKMEERVS</sequence>